<keyword evidence="7" id="KW-0234">DNA repair</keyword>
<evidence type="ECO:0000259" key="8">
    <source>
        <dbReference type="PROSITE" id="PS51192"/>
    </source>
</evidence>
<dbReference type="InterPro" id="IPR012340">
    <property type="entry name" value="NA-bd_OB-fold"/>
</dbReference>
<dbReference type="InterPro" id="IPR027417">
    <property type="entry name" value="P-loop_NTPase"/>
</dbReference>
<reference evidence="10" key="1">
    <citation type="submission" date="2020-10" db="EMBL/GenBank/DDBJ databases">
        <authorList>
            <person name="Gilroy R."/>
        </authorList>
    </citation>
    <scope>NUCLEOTIDE SEQUENCE</scope>
    <source>
        <strain evidence="10">23406</strain>
    </source>
</reference>
<proteinExistence type="predicted"/>
<dbReference type="Pfam" id="PF00270">
    <property type="entry name" value="DEAD"/>
    <property type="match status" value="1"/>
</dbReference>
<evidence type="ECO:0000313" key="11">
    <source>
        <dbReference type="Proteomes" id="UP000886891"/>
    </source>
</evidence>
<comment type="caution">
    <text evidence="10">The sequence shown here is derived from an EMBL/GenBank/DDBJ whole genome shotgun (WGS) entry which is preliminary data.</text>
</comment>
<accession>A0A9D1NAR0</accession>
<dbReference type="GO" id="GO:0005524">
    <property type="term" value="F:ATP binding"/>
    <property type="evidence" value="ECO:0007669"/>
    <property type="project" value="UniProtKB-KW"/>
</dbReference>
<dbReference type="InterPro" id="IPR033454">
    <property type="entry name" value="RecG_wedge"/>
</dbReference>
<keyword evidence="1" id="KW-0547">Nucleotide-binding</keyword>
<dbReference type="GO" id="GO:0003678">
    <property type="term" value="F:DNA helicase activity"/>
    <property type="evidence" value="ECO:0007669"/>
    <property type="project" value="TreeGrafter"/>
</dbReference>
<evidence type="ECO:0000313" key="10">
    <source>
        <dbReference type="EMBL" id="HIU99638.1"/>
    </source>
</evidence>
<evidence type="ECO:0000256" key="1">
    <source>
        <dbReference type="ARBA" id="ARBA00022741"/>
    </source>
</evidence>
<keyword evidence="4 10" id="KW-0347">Helicase</keyword>
<dbReference type="GO" id="GO:0006281">
    <property type="term" value="P:DNA repair"/>
    <property type="evidence" value="ECO:0007669"/>
    <property type="project" value="UniProtKB-KW"/>
</dbReference>
<dbReference type="InterPro" id="IPR014001">
    <property type="entry name" value="Helicase_ATP-bd"/>
</dbReference>
<dbReference type="Pfam" id="PF17191">
    <property type="entry name" value="RecG_wedge"/>
    <property type="match status" value="1"/>
</dbReference>
<dbReference type="Pfam" id="PF00271">
    <property type="entry name" value="Helicase_C"/>
    <property type="match status" value="1"/>
</dbReference>
<keyword evidence="2" id="KW-0227">DNA damage</keyword>
<dbReference type="PROSITE" id="PS51194">
    <property type="entry name" value="HELICASE_CTER"/>
    <property type="match status" value="1"/>
</dbReference>
<dbReference type="InterPro" id="IPR047112">
    <property type="entry name" value="RecG/Mfd"/>
</dbReference>
<sequence>MAKQREGLAALKGVGPVTLLKLNKLGIASPEDLLRFLPKTYIDLDAVSLPSEAEEGAFVLFVLRLTSVSKPFRKGKLQLFRAVGTADDGKKVKLSFYNANYVAKQLTVGARVRCYGKLRTEKGYELINPAYEVSDGDKTQFRGIKAIYPTRGYLPQATFAAMIEDALQKGFLSDSMIPEVLCLKHGTMPWKDAVIAAHRPQSTADIVPARNRVLLETIVTDILAYRLLKAHSKRDFVYPADRATRDRLIAALPFRLTQSQTEAVDGIRAILASERPLNAMLTGDVGSGKTAVALVIAGCVALAGRQVAVMAPTEILAKQHLKIFAESLTKAGVSTAFLSGSTPAKEKKEILSRLSQGEIDVLIGTHAVLSKGVNFSDLGLMIVDEQHRFGVGQRTRLIEKGKEVDVLTLSATPIPRSLRLTMFGDIDIFGIERRHAADNIHTAIVSRAKKEEMIAYVADAARKGAKVFVVAPRITDDEAIEGSSVERIVPEWSKISDLSVVALHGKMTPKQKDDAIERFRSGAASVLISTTVIEVGLDVPDASLMIIYDAERFGLASLHQLRGRIGRNGSEAYCFLYTEKDNPEELIRLQTLVTERDGIAIAERDYELRGAGEWMGESQSGHGESGLTIALMKQAKSIADEIDVAALQERLEPYARKLTSISLT</sequence>
<dbReference type="EMBL" id="DVOH01000010">
    <property type="protein sequence ID" value="HIU99638.1"/>
    <property type="molecule type" value="Genomic_DNA"/>
</dbReference>
<dbReference type="Gene3D" id="3.40.50.300">
    <property type="entry name" value="P-loop containing nucleotide triphosphate hydrolases"/>
    <property type="match status" value="2"/>
</dbReference>
<dbReference type="SUPFAM" id="SSF50249">
    <property type="entry name" value="Nucleic acid-binding proteins"/>
    <property type="match status" value="1"/>
</dbReference>
<feature type="domain" description="Helicase C-terminal" evidence="9">
    <location>
        <begin position="449"/>
        <end position="607"/>
    </location>
</feature>
<gene>
    <name evidence="10" type="ORF">IAB14_00825</name>
</gene>
<evidence type="ECO:0000259" key="9">
    <source>
        <dbReference type="PROSITE" id="PS51194"/>
    </source>
</evidence>
<feature type="domain" description="Helicase ATP-binding" evidence="8">
    <location>
        <begin position="270"/>
        <end position="431"/>
    </location>
</feature>
<dbReference type="SMART" id="SM00490">
    <property type="entry name" value="HELICc"/>
    <property type="match status" value="2"/>
</dbReference>
<dbReference type="CDD" id="cd04488">
    <property type="entry name" value="RecG_wedge_OBF"/>
    <property type="match status" value="1"/>
</dbReference>
<dbReference type="GO" id="GO:0003677">
    <property type="term" value="F:DNA binding"/>
    <property type="evidence" value="ECO:0007669"/>
    <property type="project" value="UniProtKB-KW"/>
</dbReference>
<keyword evidence="5" id="KW-0067">ATP-binding</keyword>
<keyword evidence="6" id="KW-0238">DNA-binding</keyword>
<dbReference type="GO" id="GO:0016787">
    <property type="term" value="F:hydrolase activity"/>
    <property type="evidence" value="ECO:0007669"/>
    <property type="project" value="UniProtKB-KW"/>
</dbReference>
<reference evidence="10" key="2">
    <citation type="journal article" date="2021" name="PeerJ">
        <title>Extensive microbial diversity within the chicken gut microbiome revealed by metagenomics and culture.</title>
        <authorList>
            <person name="Gilroy R."/>
            <person name="Ravi A."/>
            <person name="Getino M."/>
            <person name="Pursley I."/>
            <person name="Horton D.L."/>
            <person name="Alikhan N.F."/>
            <person name="Baker D."/>
            <person name="Gharbi K."/>
            <person name="Hall N."/>
            <person name="Watson M."/>
            <person name="Adriaenssens E.M."/>
            <person name="Foster-Nyarko E."/>
            <person name="Jarju S."/>
            <person name="Secka A."/>
            <person name="Antonio M."/>
            <person name="Oren A."/>
            <person name="Chaudhuri R.R."/>
            <person name="La Ragione R."/>
            <person name="Hildebrand F."/>
            <person name="Pallen M.J."/>
        </authorList>
    </citation>
    <scope>NUCLEOTIDE SEQUENCE</scope>
    <source>
        <strain evidence="10">23406</strain>
    </source>
</reference>
<evidence type="ECO:0000256" key="7">
    <source>
        <dbReference type="ARBA" id="ARBA00023204"/>
    </source>
</evidence>
<dbReference type="SUPFAM" id="SSF52540">
    <property type="entry name" value="P-loop containing nucleoside triphosphate hydrolases"/>
    <property type="match status" value="1"/>
</dbReference>
<dbReference type="InterPro" id="IPR011545">
    <property type="entry name" value="DEAD/DEAH_box_helicase_dom"/>
</dbReference>
<dbReference type="AlphaFoldDB" id="A0A9D1NAR0"/>
<dbReference type="InterPro" id="IPR001650">
    <property type="entry name" value="Helicase_C-like"/>
</dbReference>
<keyword evidence="3" id="KW-0378">Hydrolase</keyword>
<dbReference type="Proteomes" id="UP000886891">
    <property type="component" value="Unassembled WGS sequence"/>
</dbReference>
<organism evidence="10 11">
    <name type="scientific">Candidatus Stercoripulliclostridium merdipullorum</name>
    <dbReference type="NCBI Taxonomy" id="2840952"/>
    <lineage>
        <taxon>Bacteria</taxon>
        <taxon>Bacillati</taxon>
        <taxon>Bacillota</taxon>
        <taxon>Clostridia</taxon>
        <taxon>Eubacteriales</taxon>
        <taxon>Candidatus Stercoripulliclostridium</taxon>
    </lineage>
</organism>
<dbReference type="PANTHER" id="PTHR47964">
    <property type="entry name" value="ATP-DEPENDENT DNA HELICASE HOMOLOG RECG, CHLOROPLASTIC"/>
    <property type="match status" value="1"/>
</dbReference>
<evidence type="ECO:0000256" key="4">
    <source>
        <dbReference type="ARBA" id="ARBA00022806"/>
    </source>
</evidence>
<dbReference type="PROSITE" id="PS51192">
    <property type="entry name" value="HELICASE_ATP_BIND_1"/>
    <property type="match status" value="1"/>
</dbReference>
<evidence type="ECO:0000256" key="2">
    <source>
        <dbReference type="ARBA" id="ARBA00022763"/>
    </source>
</evidence>
<evidence type="ECO:0000256" key="6">
    <source>
        <dbReference type="ARBA" id="ARBA00023125"/>
    </source>
</evidence>
<evidence type="ECO:0000256" key="5">
    <source>
        <dbReference type="ARBA" id="ARBA00022840"/>
    </source>
</evidence>
<dbReference type="Gene3D" id="2.40.50.140">
    <property type="entry name" value="Nucleic acid-binding proteins"/>
    <property type="match status" value="1"/>
</dbReference>
<dbReference type="SMART" id="SM00487">
    <property type="entry name" value="DEXDc"/>
    <property type="match status" value="1"/>
</dbReference>
<protein>
    <submittedName>
        <fullName evidence="10">ATP-dependent DNA helicase RecG</fullName>
    </submittedName>
</protein>
<evidence type="ECO:0000256" key="3">
    <source>
        <dbReference type="ARBA" id="ARBA00022801"/>
    </source>
</evidence>
<dbReference type="PANTHER" id="PTHR47964:SF1">
    <property type="entry name" value="ATP-DEPENDENT DNA HELICASE HOMOLOG RECG, CHLOROPLASTIC"/>
    <property type="match status" value="1"/>
</dbReference>
<name>A0A9D1NAR0_9FIRM</name>